<dbReference type="PROSITE" id="PS51257">
    <property type="entry name" value="PROKAR_LIPOPROTEIN"/>
    <property type="match status" value="1"/>
</dbReference>
<proteinExistence type="predicted"/>
<name>A0ABU1K1V7_9FLAO</name>
<dbReference type="Proteomes" id="UP001257659">
    <property type="component" value="Unassembled WGS sequence"/>
</dbReference>
<feature type="chain" id="PRO_5045449892" description="Lipid/polyisoprenoid-binding YceI-like domain-containing protein" evidence="2">
    <location>
        <begin position="21"/>
        <end position="188"/>
    </location>
</feature>
<dbReference type="RefSeq" id="WP_309726445.1">
    <property type="nucleotide sequence ID" value="NZ_JAVDQA010000001.1"/>
</dbReference>
<keyword evidence="2" id="KW-0732">Signal</keyword>
<comment type="caution">
    <text evidence="3">The sequence shown here is derived from an EMBL/GenBank/DDBJ whole genome shotgun (WGS) entry which is preliminary data.</text>
</comment>
<gene>
    <name evidence="3" type="ORF">GGR31_000225</name>
</gene>
<evidence type="ECO:0000256" key="1">
    <source>
        <dbReference type="SAM" id="MobiDB-lite"/>
    </source>
</evidence>
<organism evidence="3 4">
    <name type="scientific">Mesonia maritima</name>
    <dbReference type="NCBI Taxonomy" id="1793873"/>
    <lineage>
        <taxon>Bacteria</taxon>
        <taxon>Pseudomonadati</taxon>
        <taxon>Bacteroidota</taxon>
        <taxon>Flavobacteriia</taxon>
        <taxon>Flavobacteriales</taxon>
        <taxon>Flavobacteriaceae</taxon>
        <taxon>Mesonia</taxon>
    </lineage>
</organism>
<feature type="region of interest" description="Disordered" evidence="1">
    <location>
        <begin position="20"/>
        <end position="41"/>
    </location>
</feature>
<protein>
    <recommendedName>
        <fullName evidence="5">Lipid/polyisoprenoid-binding YceI-like domain-containing protein</fullName>
    </recommendedName>
</protein>
<evidence type="ECO:0008006" key="5">
    <source>
        <dbReference type="Google" id="ProtNLM"/>
    </source>
</evidence>
<feature type="signal peptide" evidence="2">
    <location>
        <begin position="1"/>
        <end position="20"/>
    </location>
</feature>
<reference evidence="3 4" key="1">
    <citation type="submission" date="2023-07" db="EMBL/GenBank/DDBJ databases">
        <title>Genomic Encyclopedia of Type Strains, Phase IV (KMG-IV): sequencing the most valuable type-strain genomes for metagenomic binning, comparative biology and taxonomic classification.</title>
        <authorList>
            <person name="Goeker M."/>
        </authorList>
    </citation>
    <scope>NUCLEOTIDE SEQUENCE [LARGE SCALE GENOMIC DNA]</scope>
    <source>
        <strain evidence="3 4">DSM 102814</strain>
    </source>
</reference>
<evidence type="ECO:0000256" key="2">
    <source>
        <dbReference type="SAM" id="SignalP"/>
    </source>
</evidence>
<evidence type="ECO:0000313" key="3">
    <source>
        <dbReference type="EMBL" id="MDR6299609.1"/>
    </source>
</evidence>
<dbReference type="EMBL" id="JAVDQA010000001">
    <property type="protein sequence ID" value="MDR6299609.1"/>
    <property type="molecule type" value="Genomic_DNA"/>
</dbReference>
<keyword evidence="4" id="KW-1185">Reference proteome</keyword>
<evidence type="ECO:0000313" key="4">
    <source>
        <dbReference type="Proteomes" id="UP001257659"/>
    </source>
</evidence>
<accession>A0ABU1K1V7</accession>
<sequence>MKTLKSTLMALLVISVFSCSKDDDGPNPDNPDDNGESSYTITVNGTEYSNSWDSEGDSGGQSLFSTYTENSAGNKALSLFLSDEENTVAIEADLTLKNNGQPYQISNSPEGWDEDSEFSSVIILIGDKDYGGVSGTVTIANLKTKNITGEAGTATYDLELEGSFDDLNSEEEGVQVTVTFHIQPNHIE</sequence>